<protein>
    <submittedName>
        <fullName evidence="1">Uncharacterized protein</fullName>
    </submittedName>
</protein>
<proteinExistence type="predicted"/>
<dbReference type="AlphaFoldDB" id="A0A0A9GPI0"/>
<evidence type="ECO:0000313" key="1">
    <source>
        <dbReference type="EMBL" id="JAE24451.1"/>
    </source>
</evidence>
<name>A0A0A9GPI0_ARUDO</name>
<dbReference type="EMBL" id="GBRH01173445">
    <property type="protein sequence ID" value="JAE24451.1"/>
    <property type="molecule type" value="Transcribed_RNA"/>
</dbReference>
<reference evidence="1" key="2">
    <citation type="journal article" date="2015" name="Data Brief">
        <title>Shoot transcriptome of the giant reed, Arundo donax.</title>
        <authorList>
            <person name="Barrero R.A."/>
            <person name="Guerrero F.D."/>
            <person name="Moolhuijzen P."/>
            <person name="Goolsby J.A."/>
            <person name="Tidwell J."/>
            <person name="Bellgard S.E."/>
            <person name="Bellgard M.I."/>
        </authorList>
    </citation>
    <scope>NUCLEOTIDE SEQUENCE</scope>
    <source>
        <tissue evidence="1">Shoot tissue taken approximately 20 cm above the soil surface</tissue>
    </source>
</reference>
<reference evidence="1" key="1">
    <citation type="submission" date="2014-09" db="EMBL/GenBank/DDBJ databases">
        <authorList>
            <person name="Magalhaes I.L.F."/>
            <person name="Oliveira U."/>
            <person name="Santos F.R."/>
            <person name="Vidigal T.H.D.A."/>
            <person name="Brescovit A.D."/>
            <person name="Santos A.J."/>
        </authorList>
    </citation>
    <scope>NUCLEOTIDE SEQUENCE</scope>
    <source>
        <tissue evidence="1">Shoot tissue taken approximately 20 cm above the soil surface</tissue>
    </source>
</reference>
<sequence>MLILGMRRDLGEVNSASMNRLLDPDEGGVGDVSLGGLGAGVGLGYDAGDGSPIFGPPIERLEDFFLGSYSGATYFPFFLADASSANSSTDFFRVVVSTTSGRGGFKTNPDRSCSN</sequence>
<accession>A0A0A9GPI0</accession>
<organism evidence="1">
    <name type="scientific">Arundo donax</name>
    <name type="common">Giant reed</name>
    <name type="synonym">Donax arundinaceus</name>
    <dbReference type="NCBI Taxonomy" id="35708"/>
    <lineage>
        <taxon>Eukaryota</taxon>
        <taxon>Viridiplantae</taxon>
        <taxon>Streptophyta</taxon>
        <taxon>Embryophyta</taxon>
        <taxon>Tracheophyta</taxon>
        <taxon>Spermatophyta</taxon>
        <taxon>Magnoliopsida</taxon>
        <taxon>Liliopsida</taxon>
        <taxon>Poales</taxon>
        <taxon>Poaceae</taxon>
        <taxon>PACMAD clade</taxon>
        <taxon>Arundinoideae</taxon>
        <taxon>Arundineae</taxon>
        <taxon>Arundo</taxon>
    </lineage>
</organism>